<evidence type="ECO:0000313" key="1">
    <source>
        <dbReference type="EMBL" id="MDP9868524.1"/>
    </source>
</evidence>
<sequence>MQNVLGDWERGLSTPCEFSNIVTQNEKAEAICGLVGLVGDAIIQRAQNGSQ</sequence>
<gene>
    <name evidence="1" type="ORF">J2S55_007790</name>
</gene>
<comment type="caution">
    <text evidence="1">The sequence shown here is derived from an EMBL/GenBank/DDBJ whole genome shotgun (WGS) entry which is preliminary data.</text>
</comment>
<name>A0ABT9RGW7_9ACTN</name>
<proteinExistence type="predicted"/>
<keyword evidence="2" id="KW-1185">Reference proteome</keyword>
<dbReference type="EMBL" id="JAUSRB010000002">
    <property type="protein sequence ID" value="MDP9868524.1"/>
    <property type="molecule type" value="Genomic_DNA"/>
</dbReference>
<organism evidence="1 2">
    <name type="scientific">Streptosporangium brasiliense</name>
    <dbReference type="NCBI Taxonomy" id="47480"/>
    <lineage>
        <taxon>Bacteria</taxon>
        <taxon>Bacillati</taxon>
        <taxon>Actinomycetota</taxon>
        <taxon>Actinomycetes</taxon>
        <taxon>Streptosporangiales</taxon>
        <taxon>Streptosporangiaceae</taxon>
        <taxon>Streptosporangium</taxon>
    </lineage>
</organism>
<evidence type="ECO:0000313" key="2">
    <source>
        <dbReference type="Proteomes" id="UP001230426"/>
    </source>
</evidence>
<protein>
    <submittedName>
        <fullName evidence="1">Uncharacterized protein</fullName>
    </submittedName>
</protein>
<reference evidence="1 2" key="1">
    <citation type="submission" date="2023-07" db="EMBL/GenBank/DDBJ databases">
        <title>Sequencing the genomes of 1000 actinobacteria strains.</title>
        <authorList>
            <person name="Klenk H.-P."/>
        </authorList>
    </citation>
    <scope>NUCLEOTIDE SEQUENCE [LARGE SCALE GENOMIC DNA]</scope>
    <source>
        <strain evidence="1 2">DSM 44109</strain>
    </source>
</reference>
<accession>A0ABT9RGW7</accession>
<dbReference type="Proteomes" id="UP001230426">
    <property type="component" value="Unassembled WGS sequence"/>
</dbReference>